<feature type="transmembrane region" description="Helical" evidence="1">
    <location>
        <begin position="12"/>
        <end position="29"/>
    </location>
</feature>
<dbReference type="Proteomes" id="UP001500665">
    <property type="component" value="Unassembled WGS sequence"/>
</dbReference>
<evidence type="ECO:0000313" key="2">
    <source>
        <dbReference type="EMBL" id="GAA0962103.1"/>
    </source>
</evidence>
<evidence type="ECO:0000256" key="1">
    <source>
        <dbReference type="SAM" id="Phobius"/>
    </source>
</evidence>
<proteinExistence type="predicted"/>
<keyword evidence="1" id="KW-0472">Membrane</keyword>
<protein>
    <recommendedName>
        <fullName evidence="4">PH (Pleckstrin Homology) domain-containing protein</fullName>
    </recommendedName>
</protein>
<feature type="transmembrane region" description="Helical" evidence="1">
    <location>
        <begin position="35"/>
        <end position="53"/>
    </location>
</feature>
<keyword evidence="1" id="KW-1133">Transmembrane helix</keyword>
<comment type="caution">
    <text evidence="2">The sequence shown here is derived from an EMBL/GenBank/DDBJ whole genome shotgun (WGS) entry which is preliminary data.</text>
</comment>
<accession>A0ABN1RR68</accession>
<name>A0ABN1RR68_9ACTN</name>
<organism evidence="2 3">
    <name type="scientific">Actinocorallia libanotica</name>
    <dbReference type="NCBI Taxonomy" id="46162"/>
    <lineage>
        <taxon>Bacteria</taxon>
        <taxon>Bacillati</taxon>
        <taxon>Actinomycetota</taxon>
        <taxon>Actinomycetes</taxon>
        <taxon>Streptosporangiales</taxon>
        <taxon>Thermomonosporaceae</taxon>
        <taxon>Actinocorallia</taxon>
    </lineage>
</organism>
<dbReference type="EMBL" id="BAAAHH010000027">
    <property type="protein sequence ID" value="GAA0962103.1"/>
    <property type="molecule type" value="Genomic_DNA"/>
</dbReference>
<evidence type="ECO:0000313" key="3">
    <source>
        <dbReference type="Proteomes" id="UP001500665"/>
    </source>
</evidence>
<keyword evidence="3" id="KW-1185">Reference proteome</keyword>
<sequence length="130" mass="14243">MFKTLFARAGTFFWYASLGLLLLALWILLKDASLAPAAVALAVGGLLAMGVSLPCRETRVEISEHGIAGHGLLRVPVIGWSEVSRLSATRSRGLNYVLVGSYETSGDFRLGPLTRNDVRRITEIWETRPE</sequence>
<dbReference type="RefSeq" id="WP_344243948.1">
    <property type="nucleotide sequence ID" value="NZ_BAAAHH010000027.1"/>
</dbReference>
<evidence type="ECO:0008006" key="4">
    <source>
        <dbReference type="Google" id="ProtNLM"/>
    </source>
</evidence>
<gene>
    <name evidence="2" type="ORF">GCM10009550_55660</name>
</gene>
<reference evidence="2 3" key="1">
    <citation type="journal article" date="2019" name="Int. J. Syst. Evol. Microbiol.">
        <title>The Global Catalogue of Microorganisms (GCM) 10K type strain sequencing project: providing services to taxonomists for standard genome sequencing and annotation.</title>
        <authorList>
            <consortium name="The Broad Institute Genomics Platform"/>
            <consortium name="The Broad Institute Genome Sequencing Center for Infectious Disease"/>
            <person name="Wu L."/>
            <person name="Ma J."/>
        </authorList>
    </citation>
    <scope>NUCLEOTIDE SEQUENCE [LARGE SCALE GENOMIC DNA]</scope>
    <source>
        <strain evidence="2 3">JCM 10696</strain>
    </source>
</reference>
<keyword evidence="1" id="KW-0812">Transmembrane</keyword>